<dbReference type="Pfam" id="PF14952">
    <property type="entry name" value="zf-tcix"/>
    <property type="match status" value="1"/>
</dbReference>
<dbReference type="GO" id="GO:0005634">
    <property type="term" value="C:nucleus"/>
    <property type="evidence" value="ECO:0007669"/>
    <property type="project" value="TreeGrafter"/>
</dbReference>
<dbReference type="Ensembl" id="ENSOMET00000022873.1">
    <property type="protein sequence ID" value="ENSOMEP00000014862.1"/>
    <property type="gene ID" value="ENSOMEG00000016397.1"/>
</dbReference>
<feature type="region of interest" description="Disordered" evidence="1">
    <location>
        <begin position="637"/>
        <end position="664"/>
    </location>
</feature>
<dbReference type="Proteomes" id="UP000261560">
    <property type="component" value="Unplaced"/>
</dbReference>
<feature type="region of interest" description="Disordered" evidence="1">
    <location>
        <begin position="1"/>
        <end position="34"/>
    </location>
</feature>
<name>A0A3B3CCS0_ORYME</name>
<reference evidence="3" key="1">
    <citation type="submission" date="2025-08" db="UniProtKB">
        <authorList>
            <consortium name="Ensembl"/>
        </authorList>
    </citation>
    <scope>IDENTIFICATION</scope>
</reference>
<reference evidence="3" key="2">
    <citation type="submission" date="2025-09" db="UniProtKB">
        <authorList>
            <consortium name="Ensembl"/>
        </authorList>
    </citation>
    <scope>IDENTIFICATION</scope>
</reference>
<feature type="region of interest" description="Disordered" evidence="1">
    <location>
        <begin position="541"/>
        <end position="567"/>
    </location>
</feature>
<dbReference type="AlphaFoldDB" id="A0A3B3CCS0"/>
<organism evidence="3 4">
    <name type="scientific">Oryzias melastigma</name>
    <name type="common">Marine medaka</name>
    <dbReference type="NCBI Taxonomy" id="30732"/>
    <lineage>
        <taxon>Eukaryota</taxon>
        <taxon>Metazoa</taxon>
        <taxon>Chordata</taxon>
        <taxon>Craniata</taxon>
        <taxon>Vertebrata</taxon>
        <taxon>Euteleostomi</taxon>
        <taxon>Actinopterygii</taxon>
        <taxon>Neopterygii</taxon>
        <taxon>Teleostei</taxon>
        <taxon>Neoteleostei</taxon>
        <taxon>Acanthomorphata</taxon>
        <taxon>Ovalentaria</taxon>
        <taxon>Atherinomorphae</taxon>
        <taxon>Beloniformes</taxon>
        <taxon>Adrianichthyidae</taxon>
        <taxon>Oryziinae</taxon>
        <taxon>Oryzias</taxon>
    </lineage>
</organism>
<accession>A0A3B3CCS0</accession>
<feature type="compositionally biased region" description="Basic and acidic residues" evidence="1">
    <location>
        <begin position="555"/>
        <end position="566"/>
    </location>
</feature>
<proteinExistence type="predicted"/>
<feature type="compositionally biased region" description="Low complexity" evidence="1">
    <location>
        <begin position="8"/>
        <end position="19"/>
    </location>
</feature>
<evidence type="ECO:0000256" key="1">
    <source>
        <dbReference type="SAM" id="MobiDB-lite"/>
    </source>
</evidence>
<evidence type="ECO:0000313" key="3">
    <source>
        <dbReference type="Ensembl" id="ENSOMEP00000014862.1"/>
    </source>
</evidence>
<dbReference type="GeneTree" id="ENSGT00390000011031"/>
<dbReference type="PANTHER" id="PTHR13518">
    <property type="entry name" value="PUTATIVE TREBLE-CLEF ZINC-FINGER C2ORF42 FAMILY MEMBER"/>
    <property type="match status" value="1"/>
</dbReference>
<feature type="domain" description="Putative treble-clef zinc-finger" evidence="2">
    <location>
        <begin position="40"/>
        <end position="73"/>
    </location>
</feature>
<dbReference type="InterPro" id="IPR026049">
    <property type="entry name" value="C2orf42"/>
</dbReference>
<feature type="compositionally biased region" description="Basic and acidic residues" evidence="1">
    <location>
        <begin position="645"/>
        <end position="658"/>
    </location>
</feature>
<sequence>MDSEGAETSSVTPSTSRVSLAAKQRDSRRAAATTPSFLSNLGKATLRGIRRCPQCGVFNGTRGISCKNKACGVSLRNAPGAAKSSKRSTVEVVRLITDAEEKGGKSQEDGGVLGGGSGGGAEVFSVCHRGRGRSQWGFVELVPTDTAIATGDGTTLLTRINLGRCFLPYCKQSQRLNQREADPAAVKPSSDSLCIHIRQAIECQSRATPLTLKSSVLDSLQVSAELREELWKLAIFSPGPLVQQVSKDTLVVKCQPDSHHPLGLLHFRVNSACPSEASKGERSVFHCACQVCARSGKPGANGAGREHPACSTLPQPCLHFYACVWAFASSKKLTPEFAAFPEAASSSSSCGVPLKPSVTSNSDEKVLLQPDTQPPHPKAMKICLDESSFGKAPPAAWKEGASASGPRKAAGRKAGGVKAAGSPQVMDECTLTMSFQQWLAGVTERIHQTMDYQCDGRPEPLVYHIPQEFFNALQQRLSLGSKKRRLPNFTTAFLRTDGAPAGSFSKYTWHITNLLQVKRIFDTPELPLEITQSFVRNADGSYSRFRCPDPQPKQEPLDGSRADRPQAIRPMELRTFLKVGESASPPLPPAGRSPELTLSSPPGPADQKEASPFVIEWIPDVLPRCQMGELRISFEFGHQQSGQPDHADRKGTAEKGGGKLDFNQSNVKQAAEILQVV</sequence>
<keyword evidence="4" id="KW-1185">Reference proteome</keyword>
<feature type="region of interest" description="Disordered" evidence="1">
    <location>
        <begin position="581"/>
        <end position="608"/>
    </location>
</feature>
<feature type="region of interest" description="Disordered" evidence="1">
    <location>
        <begin position="393"/>
        <end position="419"/>
    </location>
</feature>
<dbReference type="STRING" id="30732.ENSOMEP00000014862"/>
<evidence type="ECO:0000259" key="2">
    <source>
        <dbReference type="Pfam" id="PF14952"/>
    </source>
</evidence>
<dbReference type="OMA" id="FWMPSQL"/>
<dbReference type="InterPro" id="IPR029269">
    <property type="entry name" value="Zf-tcix"/>
</dbReference>
<protein>
    <submittedName>
        <fullName evidence="3">Chromosome 2 open reading frame 42</fullName>
    </submittedName>
</protein>
<evidence type="ECO:0000313" key="4">
    <source>
        <dbReference type="Proteomes" id="UP000261560"/>
    </source>
</evidence>
<dbReference type="PaxDb" id="30732-ENSOMEP00000014862"/>
<feature type="region of interest" description="Disordered" evidence="1">
    <location>
        <begin position="344"/>
        <end position="375"/>
    </location>
</feature>
<dbReference type="PANTHER" id="PTHR13518:SF1">
    <property type="entry name" value="C2ORF42 HOMOLOG"/>
    <property type="match status" value="1"/>
</dbReference>